<dbReference type="EMBL" id="CM001436">
    <property type="protein sequence ID" value="EHQ36080.1"/>
    <property type="molecule type" value="Genomic_DNA"/>
</dbReference>
<dbReference type="InterPro" id="IPR013984">
    <property type="entry name" value="Ald_Fedxn_OxRdtase_dom2"/>
</dbReference>
<gene>
    <name evidence="10" type="ORF">Metlim_1991</name>
</gene>
<keyword evidence="3" id="KW-0004">4Fe-4S</keyword>
<name>H1YZH1_9EURY</name>
<dbReference type="AlphaFoldDB" id="H1YZH1"/>
<sequence length="643" mass="69877">MYGWAGRILRVDLSRNKISIIPADEGVLKNFLGGRGLNSWTLFNEIKPGTDPLGPENVICFSPGVFTGTKLRLTGRISVSTLSPLSGILGDGSGGGAFASEVKAAGYDQIVITGRAEKPVYIRISDDDVEIADAGNLTGLSTWEKTDIIQENEGKGASVACTGPAGENLVRFATTIIDRYSSAARGSGAVMGSKNLMAVAVSGTGKVAVADPLLFQKLSDEDKEYFRNNSFFNEQVKVYGSHFGIVNWHPGVRNSSYYLSPEEVPESIRPVALKNYETGRTACKTCTVGCKNIFEIPSGKYAGERGEGLEFEAVYCLGTNCGIFDPVAILEMENLCDKYGMCVVGLGNAIAFAKDLFSRGIISEEDTGISLSWEDSGSQTELIHRTALREGFGNTVAEGMYGMAKIIGRNSMDYCYHVKGLCRGVYPPGVFSLAHATSTRGADHLRGRSWALDENEPEFFRELVNNGFMPKDPAGALTVAEKAATFADCTGRCKGSVNSWAFAVPLVFKSPLFKGSAELLSAATGINFSEREVTDALERVYLTEMAFNDRRGIKRKDDRLVQHPWVRDSDAGKEERRLHDAMLDRYYAEHGCDLATGIPTGERLSELGLSSVAAELERGMPYTDWDGPFLWERGSYPSGGRRM</sequence>
<dbReference type="FunCoup" id="H1YZH1">
    <property type="interactions" value="120"/>
</dbReference>
<dbReference type="InterPro" id="IPR036021">
    <property type="entry name" value="Tungsten_al_ferr_oxy-like_C"/>
</dbReference>
<evidence type="ECO:0000256" key="7">
    <source>
        <dbReference type="ARBA" id="ARBA00023014"/>
    </source>
</evidence>
<dbReference type="InterPro" id="IPR051919">
    <property type="entry name" value="W-dependent_AOR"/>
</dbReference>
<proteinExistence type="inferred from homology"/>
<evidence type="ECO:0000259" key="9">
    <source>
        <dbReference type="SMART" id="SM00790"/>
    </source>
</evidence>
<dbReference type="PANTHER" id="PTHR30038:SF7">
    <property type="entry name" value="TUNGSTEN-CONTAINING GLYCERALDEHYDE-3-PHOSPHATE:FERREDOXIN OXIDOREDUCTASE"/>
    <property type="match status" value="1"/>
</dbReference>
<dbReference type="GO" id="GO:0051539">
    <property type="term" value="F:4 iron, 4 sulfur cluster binding"/>
    <property type="evidence" value="ECO:0007669"/>
    <property type="project" value="UniProtKB-KW"/>
</dbReference>
<evidence type="ECO:0000256" key="5">
    <source>
        <dbReference type="ARBA" id="ARBA00023002"/>
    </source>
</evidence>
<evidence type="ECO:0000256" key="4">
    <source>
        <dbReference type="ARBA" id="ARBA00022723"/>
    </source>
</evidence>
<evidence type="ECO:0000256" key="1">
    <source>
        <dbReference type="ARBA" id="ARBA00001966"/>
    </source>
</evidence>
<evidence type="ECO:0000256" key="3">
    <source>
        <dbReference type="ARBA" id="ARBA00022485"/>
    </source>
</evidence>
<keyword evidence="6" id="KW-0408">Iron</keyword>
<keyword evidence="7" id="KW-0411">Iron-sulfur</keyword>
<evidence type="ECO:0000313" key="10">
    <source>
        <dbReference type="EMBL" id="EHQ36080.1"/>
    </source>
</evidence>
<evidence type="ECO:0000256" key="6">
    <source>
        <dbReference type="ARBA" id="ARBA00023004"/>
    </source>
</evidence>
<dbReference type="SMART" id="SM00790">
    <property type="entry name" value="AFOR_N"/>
    <property type="match status" value="1"/>
</dbReference>
<dbReference type="InterPro" id="IPR036503">
    <property type="entry name" value="Ald_Fedxn_OxRdtase_N_sf"/>
</dbReference>
<evidence type="ECO:0000256" key="2">
    <source>
        <dbReference type="ARBA" id="ARBA00011032"/>
    </source>
</evidence>
<dbReference type="PATRIC" id="fig|937775.9.peg.2229"/>
<dbReference type="GO" id="GO:0016625">
    <property type="term" value="F:oxidoreductase activity, acting on the aldehyde or oxo group of donors, iron-sulfur protein as acceptor"/>
    <property type="evidence" value="ECO:0007669"/>
    <property type="project" value="InterPro"/>
</dbReference>
<accession>H1YZH1</accession>
<dbReference type="InterPro" id="IPR001203">
    <property type="entry name" value="OxRdtase_Ald_Fedxn_C"/>
</dbReference>
<organism evidence="10 11">
    <name type="scientific">Methanoplanus limicola DSM 2279</name>
    <dbReference type="NCBI Taxonomy" id="937775"/>
    <lineage>
        <taxon>Archaea</taxon>
        <taxon>Methanobacteriati</taxon>
        <taxon>Methanobacteriota</taxon>
        <taxon>Stenosarchaea group</taxon>
        <taxon>Methanomicrobia</taxon>
        <taxon>Methanomicrobiales</taxon>
        <taxon>Methanomicrobiaceae</taxon>
        <taxon>Methanoplanus</taxon>
    </lineage>
</organism>
<dbReference type="Pfam" id="PF01314">
    <property type="entry name" value="AFOR_C"/>
    <property type="match status" value="1"/>
</dbReference>
<comment type="cofactor">
    <cofactor evidence="8">
        <name>tungstopterin</name>
        <dbReference type="ChEBI" id="CHEBI:30402"/>
    </cofactor>
</comment>
<dbReference type="Gene3D" id="1.10.599.10">
    <property type="entry name" value="Aldehyde Ferredoxin Oxidoreductase Protein, subunit A, domain 3"/>
    <property type="match status" value="1"/>
</dbReference>
<dbReference type="SUPFAM" id="SSF48310">
    <property type="entry name" value="Aldehyde ferredoxin oxidoreductase, C-terminal domains"/>
    <property type="match status" value="1"/>
</dbReference>
<dbReference type="Proteomes" id="UP000005741">
    <property type="component" value="Chromosome"/>
</dbReference>
<dbReference type="Pfam" id="PF02730">
    <property type="entry name" value="AFOR_N"/>
    <property type="match status" value="1"/>
</dbReference>
<dbReference type="SUPFAM" id="SSF56228">
    <property type="entry name" value="Aldehyde ferredoxin oxidoreductase, N-terminal domain"/>
    <property type="match status" value="1"/>
</dbReference>
<comment type="cofactor">
    <cofactor evidence="1">
        <name>[4Fe-4S] cluster</name>
        <dbReference type="ChEBI" id="CHEBI:49883"/>
    </cofactor>
</comment>
<dbReference type="Gene3D" id="3.60.9.10">
    <property type="entry name" value="Aldehyde ferredoxin oxidoreductase, N-terminal domain"/>
    <property type="match status" value="1"/>
</dbReference>
<dbReference type="GO" id="GO:0046872">
    <property type="term" value="F:metal ion binding"/>
    <property type="evidence" value="ECO:0007669"/>
    <property type="project" value="UniProtKB-KW"/>
</dbReference>
<keyword evidence="5" id="KW-0560">Oxidoreductase</keyword>
<dbReference type="InterPro" id="IPR013985">
    <property type="entry name" value="Ald_Fedxn_OxRdtase_dom3"/>
</dbReference>
<keyword evidence="4" id="KW-0479">Metal-binding</keyword>
<keyword evidence="11" id="KW-1185">Reference proteome</keyword>
<dbReference type="HOGENOM" id="CLU_020364_1_0_2"/>
<dbReference type="InterPro" id="IPR013983">
    <property type="entry name" value="Ald_Fedxn_OxRdtase_N"/>
</dbReference>
<feature type="domain" description="Aldehyde ferredoxin oxidoreductase N-terminal" evidence="9">
    <location>
        <begin position="4"/>
        <end position="205"/>
    </location>
</feature>
<dbReference type="InParanoid" id="H1YZH1"/>
<comment type="similarity">
    <text evidence="2">Belongs to the AOR/FOR family.</text>
</comment>
<evidence type="ECO:0000256" key="8">
    <source>
        <dbReference type="ARBA" id="ARBA00049934"/>
    </source>
</evidence>
<dbReference type="Gene3D" id="1.10.569.10">
    <property type="entry name" value="Aldehyde Ferredoxin Oxidoreductase Protein, subunit A, domain 2"/>
    <property type="match status" value="1"/>
</dbReference>
<dbReference type="STRING" id="937775.Metlim_1991"/>
<protein>
    <submittedName>
        <fullName evidence="10">Aldehyde ferredoxin oxidoreductase</fullName>
    </submittedName>
</protein>
<dbReference type="PANTHER" id="PTHR30038">
    <property type="entry name" value="ALDEHYDE FERREDOXIN OXIDOREDUCTASE"/>
    <property type="match status" value="1"/>
</dbReference>
<evidence type="ECO:0000313" key="11">
    <source>
        <dbReference type="Proteomes" id="UP000005741"/>
    </source>
</evidence>
<dbReference type="GO" id="GO:0009055">
    <property type="term" value="F:electron transfer activity"/>
    <property type="evidence" value="ECO:0007669"/>
    <property type="project" value="InterPro"/>
</dbReference>
<reference evidence="10 11" key="1">
    <citation type="submission" date="2011-10" db="EMBL/GenBank/DDBJ databases">
        <title>The Improved High-Quality Draft genome of Methanoplanus limicola DSM 2279.</title>
        <authorList>
            <consortium name="US DOE Joint Genome Institute (JGI-PGF)"/>
            <person name="Lucas S."/>
            <person name="Copeland A."/>
            <person name="Lapidus A."/>
            <person name="Glavina del Rio T."/>
            <person name="Dalin E."/>
            <person name="Tice H."/>
            <person name="Bruce D."/>
            <person name="Goodwin L."/>
            <person name="Pitluck S."/>
            <person name="Peters L."/>
            <person name="Mikhailova N."/>
            <person name="Lu M."/>
            <person name="Kyrpides N."/>
            <person name="Mavromatis K."/>
            <person name="Ivanova N."/>
            <person name="Markowitz V."/>
            <person name="Cheng J.-F."/>
            <person name="Hugenholtz P."/>
            <person name="Woyke T."/>
            <person name="Wu D."/>
            <person name="Wirth R."/>
            <person name="Brambilla E.-M."/>
            <person name="Klenk H.-P."/>
            <person name="Eisen J.A."/>
        </authorList>
    </citation>
    <scope>NUCLEOTIDE SEQUENCE [LARGE SCALE GENOMIC DNA]</scope>
    <source>
        <strain evidence="10 11">DSM 2279</strain>
    </source>
</reference>